<evidence type="ECO:0000313" key="1">
    <source>
        <dbReference type="EMBL" id="CAG6649539.1"/>
    </source>
</evidence>
<dbReference type="AlphaFoldDB" id="A0A8D8RE62"/>
<sequence>MEDIRGQSPSLTCISSFTSAEILLFPSLLYNLLKPLVGRCDSKMGGKWEAHTHKAVEETCNSLAGKKLIPFPAAKEKPSAISFHKVPTNAAISFSGFSFLFEVDFVDDFIFNLVMVGYALRTDRGSLYPCINLIDEITLGFRLGVGRGVTMPLSPVSICSAVMLSTVWCGVV</sequence>
<name>A0A8D8RE62_9HEMI</name>
<reference evidence="1" key="1">
    <citation type="submission" date="2021-05" db="EMBL/GenBank/DDBJ databases">
        <authorList>
            <person name="Alioto T."/>
            <person name="Alioto T."/>
            <person name="Gomez Garrido J."/>
        </authorList>
    </citation>
    <scope>NUCLEOTIDE SEQUENCE</scope>
</reference>
<protein>
    <submittedName>
        <fullName evidence="1">Uncharacterized protein</fullName>
    </submittedName>
</protein>
<accession>A0A8D8RE62</accession>
<proteinExistence type="predicted"/>
<organism evidence="1">
    <name type="scientific">Cacopsylla melanoneura</name>
    <dbReference type="NCBI Taxonomy" id="428564"/>
    <lineage>
        <taxon>Eukaryota</taxon>
        <taxon>Metazoa</taxon>
        <taxon>Ecdysozoa</taxon>
        <taxon>Arthropoda</taxon>
        <taxon>Hexapoda</taxon>
        <taxon>Insecta</taxon>
        <taxon>Pterygota</taxon>
        <taxon>Neoptera</taxon>
        <taxon>Paraneoptera</taxon>
        <taxon>Hemiptera</taxon>
        <taxon>Sternorrhyncha</taxon>
        <taxon>Psylloidea</taxon>
        <taxon>Psyllidae</taxon>
        <taxon>Psyllinae</taxon>
        <taxon>Cacopsylla</taxon>
    </lineage>
</organism>
<dbReference type="EMBL" id="HBUF01158136">
    <property type="protein sequence ID" value="CAG6649539.1"/>
    <property type="molecule type" value="Transcribed_RNA"/>
</dbReference>